<keyword evidence="1" id="KW-1133">Transmembrane helix</keyword>
<evidence type="ECO:0000256" key="1">
    <source>
        <dbReference type="SAM" id="Phobius"/>
    </source>
</evidence>
<dbReference type="AlphaFoldDB" id="T1JDE3"/>
<keyword evidence="1" id="KW-0472">Membrane</keyword>
<keyword evidence="1" id="KW-0812">Transmembrane</keyword>
<proteinExistence type="predicted"/>
<dbReference type="HOGENOM" id="CLU_2743250_0_0_1"/>
<feature type="transmembrane region" description="Helical" evidence="1">
    <location>
        <begin position="6"/>
        <end position="26"/>
    </location>
</feature>
<sequence length="71" mass="8115">MIVNAYYVITAFMVIAWLHSNVLVILDGKESFAKLRCAQKGAFMGHVFRQVTANVQLVTMAYSAMYYLEYL</sequence>
<dbReference type="EMBL" id="JH432105">
    <property type="status" value="NOT_ANNOTATED_CDS"/>
    <property type="molecule type" value="Genomic_DNA"/>
</dbReference>
<dbReference type="Proteomes" id="UP000014500">
    <property type="component" value="Unassembled WGS sequence"/>
</dbReference>
<reference evidence="2" key="2">
    <citation type="submission" date="2015-02" db="UniProtKB">
        <authorList>
            <consortium name="EnsemblMetazoa"/>
        </authorList>
    </citation>
    <scope>IDENTIFICATION</scope>
</reference>
<organism evidence="2 3">
    <name type="scientific">Strigamia maritima</name>
    <name type="common">European centipede</name>
    <name type="synonym">Geophilus maritimus</name>
    <dbReference type="NCBI Taxonomy" id="126957"/>
    <lineage>
        <taxon>Eukaryota</taxon>
        <taxon>Metazoa</taxon>
        <taxon>Ecdysozoa</taxon>
        <taxon>Arthropoda</taxon>
        <taxon>Myriapoda</taxon>
        <taxon>Chilopoda</taxon>
        <taxon>Pleurostigmophora</taxon>
        <taxon>Geophilomorpha</taxon>
        <taxon>Linotaeniidae</taxon>
        <taxon>Strigamia</taxon>
    </lineage>
</organism>
<protein>
    <submittedName>
        <fullName evidence="2">Uncharacterized protein</fullName>
    </submittedName>
</protein>
<name>T1JDE3_STRMM</name>
<evidence type="ECO:0000313" key="3">
    <source>
        <dbReference type="Proteomes" id="UP000014500"/>
    </source>
</evidence>
<dbReference type="EnsemblMetazoa" id="SMAR011820-RA">
    <property type="protein sequence ID" value="SMAR011820-PA"/>
    <property type="gene ID" value="SMAR011820"/>
</dbReference>
<evidence type="ECO:0000313" key="2">
    <source>
        <dbReference type="EnsemblMetazoa" id="SMAR011820-PA"/>
    </source>
</evidence>
<reference evidence="3" key="1">
    <citation type="submission" date="2011-05" db="EMBL/GenBank/DDBJ databases">
        <authorList>
            <person name="Richards S.R."/>
            <person name="Qu J."/>
            <person name="Jiang H."/>
            <person name="Jhangiani S.N."/>
            <person name="Agravi P."/>
            <person name="Goodspeed R."/>
            <person name="Gross S."/>
            <person name="Mandapat C."/>
            <person name="Jackson L."/>
            <person name="Mathew T."/>
            <person name="Pu L."/>
            <person name="Thornton R."/>
            <person name="Saada N."/>
            <person name="Wilczek-Boney K.B."/>
            <person name="Lee S."/>
            <person name="Kovar C."/>
            <person name="Wu Y."/>
            <person name="Scherer S.E."/>
            <person name="Worley K.C."/>
            <person name="Muzny D.M."/>
            <person name="Gibbs R."/>
        </authorList>
    </citation>
    <scope>NUCLEOTIDE SEQUENCE</scope>
    <source>
        <strain evidence="3">Brora</strain>
    </source>
</reference>
<accession>T1JDE3</accession>
<keyword evidence="3" id="KW-1185">Reference proteome</keyword>